<keyword evidence="1" id="KW-0812">Transmembrane</keyword>
<evidence type="ECO:0000313" key="4">
    <source>
        <dbReference type="Proteomes" id="UP000001396"/>
    </source>
</evidence>
<evidence type="ECO:0000256" key="1">
    <source>
        <dbReference type="SAM" id="Phobius"/>
    </source>
</evidence>
<feature type="chain" id="PRO_5003041227" evidence="2">
    <location>
        <begin position="20"/>
        <end position="226"/>
    </location>
</feature>
<feature type="signal peptide" evidence="2">
    <location>
        <begin position="1"/>
        <end position="19"/>
    </location>
</feature>
<dbReference type="RefSeq" id="XP_020431276.1">
    <property type="nucleotide sequence ID" value="XM_020578812.1"/>
</dbReference>
<proteinExistence type="predicted"/>
<dbReference type="InParanoid" id="D3BHH7"/>
<evidence type="ECO:0000313" key="3">
    <source>
        <dbReference type="EMBL" id="EFA79154.1"/>
    </source>
</evidence>
<protein>
    <submittedName>
        <fullName evidence="3">Uncharacterized protein</fullName>
    </submittedName>
</protein>
<comment type="caution">
    <text evidence="3">The sequence shown here is derived from an EMBL/GenBank/DDBJ whole genome shotgun (WGS) entry which is preliminary data.</text>
</comment>
<feature type="transmembrane region" description="Helical" evidence="1">
    <location>
        <begin position="198"/>
        <end position="219"/>
    </location>
</feature>
<dbReference type="GeneID" id="31363459"/>
<reference evidence="3 4" key="1">
    <citation type="journal article" date="2011" name="Genome Res.">
        <title>Phylogeny-wide analysis of social amoeba genomes highlights ancient origins for complex intercellular communication.</title>
        <authorList>
            <person name="Heidel A.J."/>
            <person name="Lawal H.M."/>
            <person name="Felder M."/>
            <person name="Schilde C."/>
            <person name="Helps N.R."/>
            <person name="Tunggal B."/>
            <person name="Rivero F."/>
            <person name="John U."/>
            <person name="Schleicher M."/>
            <person name="Eichinger L."/>
            <person name="Platzer M."/>
            <person name="Noegel A.A."/>
            <person name="Schaap P."/>
            <person name="Gloeckner G."/>
        </authorList>
    </citation>
    <scope>NUCLEOTIDE SEQUENCE [LARGE SCALE GENOMIC DNA]</scope>
    <source>
        <strain evidence="4">ATCC 26659 / Pp 5 / PN500</strain>
    </source>
</reference>
<dbReference type="FunCoup" id="D3BHH7">
    <property type="interactions" value="169"/>
</dbReference>
<keyword evidence="1" id="KW-1133">Transmembrane helix</keyword>
<dbReference type="Proteomes" id="UP000001396">
    <property type="component" value="Unassembled WGS sequence"/>
</dbReference>
<gene>
    <name evidence="3" type="ORF">PPL_07979</name>
</gene>
<sequence length="226" mass="24852">MNIYQNLTIFLLFLTLVKSNNIVILYNNQYGSGVRSDSTAPVTVVTNCANDTNVSCLMANIVNENDYMGFRYDGNGYDSESLYFLEFVINVNNYSISNPPVVKVFVDTVPTPKAIYLNSTVYLSNLNIFGNYVQGRIKLSELNVSPDNGASFNGVKFGCNLRGSTFLLSSVQLVRDATGTDPRGWIPPKKKSNNAGKIAAGILVPLFVIAICVIAFIIYKKNKANK</sequence>
<name>D3BHH7_HETP5</name>
<keyword evidence="2" id="KW-0732">Signal</keyword>
<keyword evidence="1" id="KW-0472">Membrane</keyword>
<organism evidence="3 4">
    <name type="scientific">Heterostelium pallidum (strain ATCC 26659 / Pp 5 / PN500)</name>
    <name type="common">Cellular slime mold</name>
    <name type="synonym">Polysphondylium pallidum</name>
    <dbReference type="NCBI Taxonomy" id="670386"/>
    <lineage>
        <taxon>Eukaryota</taxon>
        <taxon>Amoebozoa</taxon>
        <taxon>Evosea</taxon>
        <taxon>Eumycetozoa</taxon>
        <taxon>Dictyostelia</taxon>
        <taxon>Acytosteliales</taxon>
        <taxon>Acytosteliaceae</taxon>
        <taxon>Heterostelium</taxon>
    </lineage>
</organism>
<dbReference type="EMBL" id="ADBJ01000036">
    <property type="protein sequence ID" value="EFA79154.1"/>
    <property type="molecule type" value="Genomic_DNA"/>
</dbReference>
<dbReference type="AlphaFoldDB" id="D3BHH7"/>
<keyword evidence="4" id="KW-1185">Reference proteome</keyword>
<evidence type="ECO:0000256" key="2">
    <source>
        <dbReference type="SAM" id="SignalP"/>
    </source>
</evidence>
<accession>D3BHH7</accession>